<evidence type="ECO:0000256" key="9">
    <source>
        <dbReference type="SAM" id="MobiDB-lite"/>
    </source>
</evidence>
<evidence type="ECO:0000256" key="7">
    <source>
        <dbReference type="RuleBase" id="RU000416"/>
    </source>
</evidence>
<dbReference type="Proteomes" id="UP000244069">
    <property type="component" value="Unassembled WGS sequence"/>
</dbReference>
<evidence type="ECO:0000256" key="3">
    <source>
        <dbReference type="ARBA" id="ARBA00022691"/>
    </source>
</evidence>
<dbReference type="InterPro" id="IPR018117">
    <property type="entry name" value="C5_DNA_meth_AS"/>
</dbReference>
<gene>
    <name evidence="10" type="ORF">C8N44_12658</name>
</gene>
<dbReference type="GO" id="GO:0009307">
    <property type="term" value="P:DNA restriction-modification system"/>
    <property type="evidence" value="ECO:0007669"/>
    <property type="project" value="UniProtKB-KW"/>
</dbReference>
<feature type="compositionally biased region" description="Basic and acidic residues" evidence="9">
    <location>
        <begin position="378"/>
        <end position="387"/>
    </location>
</feature>
<dbReference type="GO" id="GO:0003886">
    <property type="term" value="F:DNA (cytosine-5-)-methyltransferase activity"/>
    <property type="evidence" value="ECO:0007669"/>
    <property type="project" value="UniProtKB-EC"/>
</dbReference>
<sequence>MYRVISLYTGAGGLDFGFEAAGFATAVAVEMSKACCANLRSNRDWPVLEGDIHDFGSDAILSAADLEAGSADVLIGGPPCQPFSKSGYWAKGDARRLDDPRADTLDAYLRVLRDTRPKAFLLENVPGLAFKGKSEGLERVLDGVAAINKLHGTDYRVSWQIVNAADYGAPQMRERVVMIGSRDGREFQFPEPTHGPGRIARHHSVWDALGDLPERPNETGLKMTGKWADLLPTIPEGQNYLWHTERGGGEPLFGWRRRYWNFLLKLAKDRPSWTIQAQPGSATGPFHWKNRKLSSRELCRLQTFPDNVTLKGSRGDIQRLVGNAVPSVLAEVMARAIREQLLGNMHHGGALELEPPFRDDCPEAESVKSLPKKYAGLKGEHEPHPGEGRGYAAARRVA</sequence>
<evidence type="ECO:0000313" key="11">
    <source>
        <dbReference type="Proteomes" id="UP000244069"/>
    </source>
</evidence>
<comment type="similarity">
    <text evidence="6 7">Belongs to the class I-like SAM-binding methyltransferase superfamily. C5-methyltransferase family.</text>
</comment>
<dbReference type="InterPro" id="IPR050390">
    <property type="entry name" value="C5-Methyltransferase"/>
</dbReference>
<organism evidence="10 11">
    <name type="scientific">Allosediminivita pacifica</name>
    <dbReference type="NCBI Taxonomy" id="1267769"/>
    <lineage>
        <taxon>Bacteria</taxon>
        <taxon>Pseudomonadati</taxon>
        <taxon>Pseudomonadota</taxon>
        <taxon>Alphaproteobacteria</taxon>
        <taxon>Rhodobacterales</taxon>
        <taxon>Paracoccaceae</taxon>
        <taxon>Allosediminivita</taxon>
    </lineage>
</organism>
<dbReference type="GO" id="GO:0032259">
    <property type="term" value="P:methylation"/>
    <property type="evidence" value="ECO:0007669"/>
    <property type="project" value="UniProtKB-KW"/>
</dbReference>
<dbReference type="PANTHER" id="PTHR10629">
    <property type="entry name" value="CYTOSINE-SPECIFIC METHYLTRANSFERASE"/>
    <property type="match status" value="1"/>
</dbReference>
<name>A0A2T6ADJ5_9RHOB</name>
<dbReference type="Pfam" id="PF00145">
    <property type="entry name" value="DNA_methylase"/>
    <property type="match status" value="1"/>
</dbReference>
<dbReference type="PANTHER" id="PTHR10629:SF52">
    <property type="entry name" value="DNA (CYTOSINE-5)-METHYLTRANSFERASE 1"/>
    <property type="match status" value="1"/>
</dbReference>
<keyword evidence="4" id="KW-0680">Restriction system</keyword>
<dbReference type="PRINTS" id="PR00105">
    <property type="entry name" value="C5METTRFRASE"/>
</dbReference>
<comment type="caution">
    <text evidence="10">The sequence shown here is derived from an EMBL/GenBank/DDBJ whole genome shotgun (WGS) entry which is preliminary data.</text>
</comment>
<proteinExistence type="inferred from homology"/>
<keyword evidence="3 6" id="KW-0949">S-adenosyl-L-methionine</keyword>
<dbReference type="InterPro" id="IPR001525">
    <property type="entry name" value="C5_MeTfrase"/>
</dbReference>
<feature type="active site" evidence="6">
    <location>
        <position position="80"/>
    </location>
</feature>
<keyword evidence="1 6" id="KW-0489">Methyltransferase</keyword>
<evidence type="ECO:0000256" key="2">
    <source>
        <dbReference type="ARBA" id="ARBA00022679"/>
    </source>
</evidence>
<keyword evidence="2 6" id="KW-0808">Transferase</keyword>
<dbReference type="Gene3D" id="3.40.50.150">
    <property type="entry name" value="Vaccinia Virus protein VP39"/>
    <property type="match status" value="1"/>
</dbReference>
<comment type="catalytic activity">
    <reaction evidence="5 8">
        <text>a 2'-deoxycytidine in DNA + S-adenosyl-L-methionine = a 5-methyl-2'-deoxycytidine in DNA + S-adenosyl-L-homocysteine + H(+)</text>
        <dbReference type="Rhea" id="RHEA:13681"/>
        <dbReference type="Rhea" id="RHEA-COMP:11369"/>
        <dbReference type="Rhea" id="RHEA-COMP:11370"/>
        <dbReference type="ChEBI" id="CHEBI:15378"/>
        <dbReference type="ChEBI" id="CHEBI:57856"/>
        <dbReference type="ChEBI" id="CHEBI:59789"/>
        <dbReference type="ChEBI" id="CHEBI:85452"/>
        <dbReference type="ChEBI" id="CHEBI:85454"/>
        <dbReference type="EC" id="2.1.1.37"/>
    </reaction>
</comment>
<dbReference type="InterPro" id="IPR029063">
    <property type="entry name" value="SAM-dependent_MTases_sf"/>
</dbReference>
<dbReference type="EMBL" id="QBKN01000026">
    <property type="protein sequence ID" value="PTX41891.1"/>
    <property type="molecule type" value="Genomic_DNA"/>
</dbReference>
<evidence type="ECO:0000256" key="4">
    <source>
        <dbReference type="ARBA" id="ARBA00022747"/>
    </source>
</evidence>
<evidence type="ECO:0000256" key="6">
    <source>
        <dbReference type="PROSITE-ProRule" id="PRU01016"/>
    </source>
</evidence>
<dbReference type="OrthoDB" id="9813719at2"/>
<dbReference type="GO" id="GO:0003677">
    <property type="term" value="F:DNA binding"/>
    <property type="evidence" value="ECO:0007669"/>
    <property type="project" value="TreeGrafter"/>
</dbReference>
<dbReference type="PROSITE" id="PS51679">
    <property type="entry name" value="SAM_MT_C5"/>
    <property type="match status" value="1"/>
</dbReference>
<dbReference type="PROSITE" id="PS00094">
    <property type="entry name" value="C5_MTASE_1"/>
    <property type="match status" value="1"/>
</dbReference>
<evidence type="ECO:0000256" key="5">
    <source>
        <dbReference type="ARBA" id="ARBA00047422"/>
    </source>
</evidence>
<dbReference type="NCBIfam" id="TIGR00675">
    <property type="entry name" value="dcm"/>
    <property type="match status" value="1"/>
</dbReference>
<reference evidence="10 11" key="1">
    <citation type="submission" date="2018-04" db="EMBL/GenBank/DDBJ databases">
        <title>Genomic Encyclopedia of Archaeal and Bacterial Type Strains, Phase II (KMG-II): from individual species to whole genera.</title>
        <authorList>
            <person name="Goeker M."/>
        </authorList>
    </citation>
    <scope>NUCLEOTIDE SEQUENCE [LARGE SCALE GENOMIC DNA]</scope>
    <source>
        <strain evidence="10 11">DSM 29329</strain>
    </source>
</reference>
<feature type="region of interest" description="Disordered" evidence="9">
    <location>
        <begin position="374"/>
        <end position="398"/>
    </location>
</feature>
<dbReference type="SUPFAM" id="SSF53335">
    <property type="entry name" value="S-adenosyl-L-methionine-dependent methyltransferases"/>
    <property type="match status" value="1"/>
</dbReference>
<dbReference type="AlphaFoldDB" id="A0A2T6ADJ5"/>
<dbReference type="Gene3D" id="3.90.120.10">
    <property type="entry name" value="DNA Methylase, subunit A, domain 2"/>
    <property type="match status" value="1"/>
</dbReference>
<accession>A0A2T6ADJ5</accession>
<evidence type="ECO:0000256" key="8">
    <source>
        <dbReference type="RuleBase" id="RU000417"/>
    </source>
</evidence>
<dbReference type="GO" id="GO:0044027">
    <property type="term" value="P:negative regulation of gene expression via chromosomal CpG island methylation"/>
    <property type="evidence" value="ECO:0007669"/>
    <property type="project" value="TreeGrafter"/>
</dbReference>
<evidence type="ECO:0000313" key="10">
    <source>
        <dbReference type="EMBL" id="PTX41891.1"/>
    </source>
</evidence>
<dbReference type="EC" id="2.1.1.37" evidence="8"/>
<protein>
    <recommendedName>
        <fullName evidence="8">Cytosine-specific methyltransferase</fullName>
        <ecNumber evidence="8">2.1.1.37</ecNumber>
    </recommendedName>
</protein>
<evidence type="ECO:0000256" key="1">
    <source>
        <dbReference type="ARBA" id="ARBA00022603"/>
    </source>
</evidence>
<dbReference type="RefSeq" id="WP_107978143.1">
    <property type="nucleotide sequence ID" value="NZ_BMEZ01000058.1"/>
</dbReference>
<keyword evidence="11" id="KW-1185">Reference proteome</keyword>